<feature type="region of interest" description="Disordered" evidence="2">
    <location>
        <begin position="634"/>
        <end position="673"/>
    </location>
</feature>
<feature type="compositionally biased region" description="Pro residues" evidence="2">
    <location>
        <begin position="353"/>
        <end position="367"/>
    </location>
</feature>
<evidence type="ECO:0000256" key="1">
    <source>
        <dbReference type="SAM" id="Coils"/>
    </source>
</evidence>
<feature type="compositionally biased region" description="Polar residues" evidence="2">
    <location>
        <begin position="1503"/>
        <end position="1513"/>
    </location>
</feature>
<feature type="region of interest" description="Disordered" evidence="2">
    <location>
        <begin position="579"/>
        <end position="604"/>
    </location>
</feature>
<organism evidence="3">
    <name type="scientific">Rhipicephalus appendiculatus</name>
    <name type="common">Brown ear tick</name>
    <dbReference type="NCBI Taxonomy" id="34631"/>
    <lineage>
        <taxon>Eukaryota</taxon>
        <taxon>Metazoa</taxon>
        <taxon>Ecdysozoa</taxon>
        <taxon>Arthropoda</taxon>
        <taxon>Chelicerata</taxon>
        <taxon>Arachnida</taxon>
        <taxon>Acari</taxon>
        <taxon>Parasitiformes</taxon>
        <taxon>Ixodida</taxon>
        <taxon>Ixodoidea</taxon>
        <taxon>Ixodidae</taxon>
        <taxon>Rhipicephalinae</taxon>
        <taxon>Rhipicephalus</taxon>
        <taxon>Rhipicephalus</taxon>
    </lineage>
</organism>
<feature type="compositionally biased region" description="Polar residues" evidence="2">
    <location>
        <begin position="1358"/>
        <end position="1369"/>
    </location>
</feature>
<feature type="compositionally biased region" description="Basic residues" evidence="2">
    <location>
        <begin position="1030"/>
        <end position="1047"/>
    </location>
</feature>
<feature type="region of interest" description="Disordered" evidence="2">
    <location>
        <begin position="345"/>
        <end position="367"/>
    </location>
</feature>
<feature type="compositionally biased region" description="Basic residues" evidence="2">
    <location>
        <begin position="968"/>
        <end position="987"/>
    </location>
</feature>
<reference evidence="3" key="1">
    <citation type="journal article" date="2016" name="Ticks Tick Borne Dis.">
        <title>De novo assembly and annotation of the salivary gland transcriptome of Rhipicephalus appendiculatus male and female ticks during blood feeding.</title>
        <authorList>
            <person name="de Castro M.H."/>
            <person name="de Klerk D."/>
            <person name="Pienaar R."/>
            <person name="Latif A.A."/>
            <person name="Rees D.J."/>
            <person name="Mans B.J."/>
        </authorList>
    </citation>
    <scope>NUCLEOTIDE SEQUENCE</scope>
    <source>
        <tissue evidence="3">Salivary glands</tissue>
    </source>
</reference>
<evidence type="ECO:0000256" key="2">
    <source>
        <dbReference type="SAM" id="MobiDB-lite"/>
    </source>
</evidence>
<dbReference type="EMBL" id="GEDV01003226">
    <property type="protein sequence ID" value="JAP85331.1"/>
    <property type="molecule type" value="Transcribed_RNA"/>
</dbReference>
<feature type="compositionally biased region" description="Low complexity" evidence="2">
    <location>
        <begin position="1302"/>
        <end position="1312"/>
    </location>
</feature>
<feature type="compositionally biased region" description="Basic residues" evidence="2">
    <location>
        <begin position="1001"/>
        <end position="1020"/>
    </location>
</feature>
<feature type="compositionally biased region" description="Pro residues" evidence="2">
    <location>
        <begin position="46"/>
        <end position="65"/>
    </location>
</feature>
<feature type="region of interest" description="Disordered" evidence="2">
    <location>
        <begin position="1250"/>
        <end position="1403"/>
    </location>
</feature>
<sequence length="1513" mass="167032">MAKKKSKKGSKSDGSKGKGGKKGKKKHKAPPSPQGKSSPKKAEEAAPPPAAMPSPPPPPPPPPPGNEEQMKLTQALQDLMMRKMDVWQKILGSHKDEERKEGLQIYKHMAEEELRIIARNISKTKLQELIDQQVNYFVQIGAPVPEEQKLAGMQGFRQVSDEERALAAMEAPELAHQVFGDIRLGDPPPLSLQGPPSAFAPDAVHMTPGAPPPGAYQPGAAPVLMTPGARPLGAYQPGASPVIMTAGARPPGAYQPGAAPVDMTLGARPPGAYQPGAARGGILGAYPGPGDARGGMAWAQAGSSDVHGGLPGPYADMPPKSVSSLARDVGVLNRMADELNRASVLEKGAPRPSYVPPPIGQQPPPLPLPVPRQQDQSQLMQDAWEMQRHLPKRRLPPSGGTAEVHNKSRLVGEFVEKLAAEIASKRISREEARSQLKDVVELENELAETLVSATNVKPDLTEEKLAAIAKMYQDISHSVIANPDMNRDDALSKLKTVAVMENELTQALVSDEEIANRPFRETTAEESAFKLQQMKINFADELQKNMAVSQPDASKIQGSIKQLYELEVLLMDKLFAAKNGKGRSRDKDKGRDTAEEPKRVLVKKSKKPSTVVEISFSDSEESGATPVVRVVGSRPTADEQKAGHSCPVHGSRKKPLPEKKKGDKPCPVHADPRGKAKITWSMHPLTPESLDLCDNDMQLLTGKDKRGGRLDDLGKSVGDNFSRGSQDFSVLAKTQHPPFMQPPDFPPYASMEPMYPHYAPYTAAPYFQQPPLMQPYGYPPQEDARQNVFCGDLPPLMDDRPPAEPRIIVPTRYQGLLPDQPEMCPDDELRTALGDNTFYSKETWETKPCIPPNYTSQCYPVMEEQEYALPRYRPQPNVDVGIDASSMYPTAVTDTEFDQENGRVLGLETGIQITFPSQTNIAAVASPAPAAPVQAQQAVAVPVAVSPPIQATTTTITATDVQSVITPPRRRRTRRRRESASRFRRRHFSDFEDDDSDFMRPRRRTRSRPRSRTRRPRRWRGNVTDDFRRPPSRRRRRQRSRVSRRNRPSPPDPVAEEVPGVPFWDWICKSICSLLPFSRDGKGTRTKRGANIQRLVDDVMATSQEVVQAKRKLQSNNGSVEASVRSMGDLESKLWKLIDLEVDLVNELARYRWSGDVQDPKAEMKLNTAEEKIWRVIGVQTRLAQDLGDWRKTSTRSFHNPGMDARMSYTGQYGSFGPNYAQQHGFNGSYANPSSQANTTSMYAGAGSRMVNQEDMPGDDEPDELSGSASPLPPEKPKRKPSRSSKAARRRRLKKKGKRRSPVPTGSPGSPGNISSRRRSKSHRASSSTSNTTTNTSNYTTEHTSTENTSSSNVSTSDPDSVTITNTIVISDDDGVAKPSAVSWKSPSKEFLSSIDRSQTTPVEWETKKKGKYIYVRAKPGSGPQAARRPRDSLEVLGGRTSRRFPDRGPGYDIRVRRGGRRRANDDDDDLMSFSVRTSEDSRWSPRRRGRRFRSVGPIPSRGSYQSRSQWSL</sequence>
<name>A0A131Z5D6_RHIAP</name>
<evidence type="ECO:0000313" key="3">
    <source>
        <dbReference type="EMBL" id="JAP85331.1"/>
    </source>
</evidence>
<feature type="compositionally biased region" description="Basic and acidic residues" evidence="2">
    <location>
        <begin position="655"/>
        <end position="673"/>
    </location>
</feature>
<feature type="compositionally biased region" description="Basic residues" evidence="2">
    <location>
        <begin position="18"/>
        <end position="29"/>
    </location>
</feature>
<accession>A0A131Z5D6</accession>
<feature type="region of interest" description="Disordered" evidence="2">
    <location>
        <begin position="960"/>
        <end position="1055"/>
    </location>
</feature>
<keyword evidence="1" id="KW-0175">Coiled coil</keyword>
<protein>
    <submittedName>
        <fullName evidence="3">Uncharacterized protein</fullName>
    </submittedName>
</protein>
<feature type="compositionally biased region" description="Low complexity" evidence="2">
    <location>
        <begin position="1325"/>
        <end position="1357"/>
    </location>
</feature>
<feature type="coiled-coil region" evidence="1">
    <location>
        <begin position="415"/>
        <end position="445"/>
    </location>
</feature>
<feature type="compositionally biased region" description="Basic residues" evidence="2">
    <location>
        <begin position="1485"/>
        <end position="1494"/>
    </location>
</feature>
<proteinExistence type="predicted"/>
<feature type="region of interest" description="Disordered" evidence="2">
    <location>
        <begin position="1418"/>
        <end position="1513"/>
    </location>
</feature>
<feature type="compositionally biased region" description="Basic and acidic residues" evidence="2">
    <location>
        <begin position="583"/>
        <end position="599"/>
    </location>
</feature>
<feature type="region of interest" description="Disordered" evidence="2">
    <location>
        <begin position="1"/>
        <end position="69"/>
    </location>
</feature>
<feature type="compositionally biased region" description="Basic residues" evidence="2">
    <location>
        <begin position="1277"/>
        <end position="1301"/>
    </location>
</feature>